<dbReference type="AlphaFoldDB" id="X1KAN4"/>
<evidence type="ECO:0000256" key="5">
    <source>
        <dbReference type="ARBA" id="ARBA00033352"/>
    </source>
</evidence>
<organism evidence="10">
    <name type="scientific">marine sediment metagenome</name>
    <dbReference type="NCBI Taxonomy" id="412755"/>
    <lineage>
        <taxon>unclassified sequences</taxon>
        <taxon>metagenomes</taxon>
        <taxon>ecological metagenomes</taxon>
    </lineage>
</organism>
<comment type="pathway">
    <text evidence="1">Aminoacyl-tRNA biosynthesis; selenocysteinyl-tRNA(Sec) biosynthesis; L-seryl-tRNA(Sec) from L-serine and tRNA(Sec): step 1/1.</text>
</comment>
<comment type="catalytic activity">
    <reaction evidence="6">
        <text>tRNA(Sec) + L-serine + ATP = L-seryl-tRNA(Sec) + AMP + diphosphate + H(+)</text>
        <dbReference type="Rhea" id="RHEA:42580"/>
        <dbReference type="Rhea" id="RHEA-COMP:9742"/>
        <dbReference type="Rhea" id="RHEA-COMP:10128"/>
        <dbReference type="ChEBI" id="CHEBI:15378"/>
        <dbReference type="ChEBI" id="CHEBI:30616"/>
        <dbReference type="ChEBI" id="CHEBI:33019"/>
        <dbReference type="ChEBI" id="CHEBI:33384"/>
        <dbReference type="ChEBI" id="CHEBI:78442"/>
        <dbReference type="ChEBI" id="CHEBI:78533"/>
        <dbReference type="ChEBI" id="CHEBI:456215"/>
        <dbReference type="EC" id="6.1.1.11"/>
    </reaction>
</comment>
<dbReference type="PANTHER" id="PTHR43697:SF1">
    <property type="entry name" value="SERINE--TRNA LIGASE"/>
    <property type="match status" value="1"/>
</dbReference>
<dbReference type="PANTHER" id="PTHR43697">
    <property type="entry name" value="SERYL-TRNA SYNTHETASE"/>
    <property type="match status" value="1"/>
</dbReference>
<keyword evidence="3" id="KW-0963">Cytoplasm</keyword>
<feature type="non-terminal residue" evidence="10">
    <location>
        <position position="1"/>
    </location>
</feature>
<name>X1KAN4_9ZZZZ</name>
<dbReference type="Gene3D" id="3.30.930.10">
    <property type="entry name" value="Bira Bifunctional Protein, Domain 2"/>
    <property type="match status" value="1"/>
</dbReference>
<evidence type="ECO:0000256" key="1">
    <source>
        <dbReference type="ARBA" id="ARBA00005045"/>
    </source>
</evidence>
<dbReference type="InterPro" id="IPR015866">
    <property type="entry name" value="Ser-tRNA-synth_1_N"/>
</dbReference>
<evidence type="ECO:0000256" key="4">
    <source>
        <dbReference type="ARBA" id="ARBA00022917"/>
    </source>
</evidence>
<sequence length="185" mass="21319">DIVRKALESRHDSAPLDEILQLDSERRQKMLELESLRHARKETARERKMNKETAEEGRDLRAMVKGLEEEVKYLDDQLEELLLQVPNIPHPAIPTGKDGEGNVVVRTWGEPRKFNFPPAPHWKLGESLGIIDFERGVKLSGSRFYVLKGLGARLQRALIWFMLNLHTTRHGYQEVYPPYQTGDPA</sequence>
<dbReference type="GO" id="GO:0000166">
    <property type="term" value="F:nucleotide binding"/>
    <property type="evidence" value="ECO:0007669"/>
    <property type="project" value="InterPro"/>
</dbReference>
<dbReference type="InterPro" id="IPR042103">
    <property type="entry name" value="SerRS_1_N_sf"/>
</dbReference>
<dbReference type="InterPro" id="IPR010978">
    <property type="entry name" value="tRNA-bd_arm"/>
</dbReference>
<dbReference type="Pfam" id="PF02403">
    <property type="entry name" value="Seryl_tRNA_N"/>
    <property type="match status" value="1"/>
</dbReference>
<dbReference type="InterPro" id="IPR045864">
    <property type="entry name" value="aa-tRNA-synth_II/BPL/LPL"/>
</dbReference>
<dbReference type="GO" id="GO:0004828">
    <property type="term" value="F:serine-tRNA ligase activity"/>
    <property type="evidence" value="ECO:0007669"/>
    <property type="project" value="UniProtKB-EC"/>
</dbReference>
<keyword evidence="4" id="KW-0648">Protein biosynthesis</keyword>
<feature type="domain" description="Serine-tRNA synthetase type1 N-terminal" evidence="9">
    <location>
        <begin position="1"/>
        <end position="89"/>
    </location>
</feature>
<proteinExistence type="inferred from homology"/>
<dbReference type="SUPFAM" id="SSF46589">
    <property type="entry name" value="tRNA-binding arm"/>
    <property type="match status" value="1"/>
</dbReference>
<gene>
    <name evidence="10" type="ORF">S03H2_65513</name>
</gene>
<evidence type="ECO:0000256" key="3">
    <source>
        <dbReference type="ARBA" id="ARBA00022490"/>
    </source>
</evidence>
<comment type="catalytic activity">
    <reaction evidence="7">
        <text>tRNA(Ser) + L-serine + ATP = L-seryl-tRNA(Ser) + AMP + diphosphate + H(+)</text>
        <dbReference type="Rhea" id="RHEA:12292"/>
        <dbReference type="Rhea" id="RHEA-COMP:9669"/>
        <dbReference type="Rhea" id="RHEA-COMP:9703"/>
        <dbReference type="ChEBI" id="CHEBI:15378"/>
        <dbReference type="ChEBI" id="CHEBI:30616"/>
        <dbReference type="ChEBI" id="CHEBI:33019"/>
        <dbReference type="ChEBI" id="CHEBI:33384"/>
        <dbReference type="ChEBI" id="CHEBI:78442"/>
        <dbReference type="ChEBI" id="CHEBI:78533"/>
        <dbReference type="ChEBI" id="CHEBI:456215"/>
        <dbReference type="EC" id="6.1.1.11"/>
    </reaction>
</comment>
<comment type="caution">
    <text evidence="10">The sequence shown here is derived from an EMBL/GenBank/DDBJ whole genome shotgun (WGS) entry which is preliminary data.</text>
</comment>
<evidence type="ECO:0000256" key="6">
    <source>
        <dbReference type="ARBA" id="ARBA00047929"/>
    </source>
</evidence>
<evidence type="ECO:0000313" key="10">
    <source>
        <dbReference type="EMBL" id="GAH87289.1"/>
    </source>
</evidence>
<dbReference type="EMBL" id="BARU01042665">
    <property type="protein sequence ID" value="GAH87289.1"/>
    <property type="molecule type" value="Genomic_DNA"/>
</dbReference>
<evidence type="ECO:0000256" key="7">
    <source>
        <dbReference type="ARBA" id="ARBA00048823"/>
    </source>
</evidence>
<keyword evidence="8" id="KW-0175">Coiled coil</keyword>
<dbReference type="SUPFAM" id="SSF55681">
    <property type="entry name" value="Class II aaRS and biotin synthetases"/>
    <property type="match status" value="1"/>
</dbReference>
<evidence type="ECO:0000256" key="8">
    <source>
        <dbReference type="SAM" id="Coils"/>
    </source>
</evidence>
<reference evidence="10" key="1">
    <citation type="journal article" date="2014" name="Front. Microbiol.">
        <title>High frequency of phylogenetically diverse reductive dehalogenase-homologous genes in deep subseafloor sedimentary metagenomes.</title>
        <authorList>
            <person name="Kawai M."/>
            <person name="Futagami T."/>
            <person name="Toyoda A."/>
            <person name="Takaki Y."/>
            <person name="Nishi S."/>
            <person name="Hori S."/>
            <person name="Arai W."/>
            <person name="Tsubouchi T."/>
            <person name="Morono Y."/>
            <person name="Uchiyama I."/>
            <person name="Ito T."/>
            <person name="Fujiyama A."/>
            <person name="Inagaki F."/>
            <person name="Takami H."/>
        </authorList>
    </citation>
    <scope>NUCLEOTIDE SEQUENCE</scope>
    <source>
        <strain evidence="10">Expedition CK06-06</strain>
    </source>
</reference>
<evidence type="ECO:0000259" key="9">
    <source>
        <dbReference type="Pfam" id="PF02403"/>
    </source>
</evidence>
<dbReference type="Gene3D" id="1.10.287.40">
    <property type="entry name" value="Serine-tRNA synthetase, tRNA binding domain"/>
    <property type="match status" value="1"/>
</dbReference>
<dbReference type="GO" id="GO:0006412">
    <property type="term" value="P:translation"/>
    <property type="evidence" value="ECO:0007669"/>
    <property type="project" value="UniProtKB-KW"/>
</dbReference>
<evidence type="ECO:0000256" key="2">
    <source>
        <dbReference type="ARBA" id="ARBA00010728"/>
    </source>
</evidence>
<feature type="coiled-coil region" evidence="8">
    <location>
        <begin position="50"/>
        <end position="84"/>
    </location>
</feature>
<comment type="similarity">
    <text evidence="2">Belongs to the class-II aminoacyl-tRNA synthetase family. Type-1 seryl-tRNA synthetase subfamily.</text>
</comment>
<accession>X1KAN4</accession>
<protein>
    <recommendedName>
        <fullName evidence="5">Seryl-tRNA(Ser/Sec) synthetase</fullName>
    </recommendedName>
</protein>